<protein>
    <submittedName>
        <fullName evidence="2">Uncharacterized protein</fullName>
    </submittedName>
</protein>
<feature type="region of interest" description="Disordered" evidence="1">
    <location>
        <begin position="1"/>
        <end position="42"/>
    </location>
</feature>
<evidence type="ECO:0000256" key="1">
    <source>
        <dbReference type="SAM" id="MobiDB-lite"/>
    </source>
</evidence>
<accession>A0AAQ4DTV9</accession>
<dbReference type="Proteomes" id="UP001321473">
    <property type="component" value="Unassembled WGS sequence"/>
</dbReference>
<feature type="compositionally biased region" description="Low complexity" evidence="1">
    <location>
        <begin position="26"/>
        <end position="42"/>
    </location>
</feature>
<sequence length="190" mass="20934">MPRSAGFEQTRSKAKSRSSGIKVIESGGISSDTTTASTGGRRRGLLALPLPTKVYGPASGNRDPLPMTSAAVAEQVRALRMEAAPGIRVLVGLRSLDVENSYLRLWASRSGLVSSANLAYEWLRRTGLDGIALTNLVVGRHTVDVYVQFLKQLRVLFREDYLIVFGFLHRESHEHDDAYTEAALRTISRY</sequence>
<name>A0AAQ4DTV9_AMBAM</name>
<comment type="caution">
    <text evidence="2">The sequence shown here is derived from an EMBL/GenBank/DDBJ whole genome shotgun (WGS) entry which is preliminary data.</text>
</comment>
<proteinExistence type="predicted"/>
<evidence type="ECO:0000313" key="3">
    <source>
        <dbReference type="Proteomes" id="UP001321473"/>
    </source>
</evidence>
<reference evidence="2 3" key="1">
    <citation type="journal article" date="2023" name="Arcadia Sci">
        <title>De novo assembly of a long-read Amblyomma americanum tick genome.</title>
        <authorList>
            <person name="Chou S."/>
            <person name="Poskanzer K.E."/>
            <person name="Rollins M."/>
            <person name="Thuy-Boun P.S."/>
        </authorList>
    </citation>
    <scope>NUCLEOTIDE SEQUENCE [LARGE SCALE GENOMIC DNA]</scope>
    <source>
        <strain evidence="2">F_SG_1</strain>
        <tissue evidence="2">Salivary glands</tissue>
    </source>
</reference>
<gene>
    <name evidence="2" type="ORF">V5799_007312</name>
</gene>
<keyword evidence="3" id="KW-1185">Reference proteome</keyword>
<dbReference type="AlphaFoldDB" id="A0AAQ4DTV9"/>
<evidence type="ECO:0000313" key="2">
    <source>
        <dbReference type="EMBL" id="KAK8765899.1"/>
    </source>
</evidence>
<dbReference type="EMBL" id="JARKHS020026888">
    <property type="protein sequence ID" value="KAK8765899.1"/>
    <property type="molecule type" value="Genomic_DNA"/>
</dbReference>
<organism evidence="2 3">
    <name type="scientific">Amblyomma americanum</name>
    <name type="common">Lone star tick</name>
    <dbReference type="NCBI Taxonomy" id="6943"/>
    <lineage>
        <taxon>Eukaryota</taxon>
        <taxon>Metazoa</taxon>
        <taxon>Ecdysozoa</taxon>
        <taxon>Arthropoda</taxon>
        <taxon>Chelicerata</taxon>
        <taxon>Arachnida</taxon>
        <taxon>Acari</taxon>
        <taxon>Parasitiformes</taxon>
        <taxon>Ixodida</taxon>
        <taxon>Ixodoidea</taxon>
        <taxon>Ixodidae</taxon>
        <taxon>Amblyomminae</taxon>
        <taxon>Amblyomma</taxon>
    </lineage>
</organism>